<sequence length="289" mass="32680">MPNLPNSQYACKRLMPRYHMQRLYKELRYEGNHGTHAHLRITPADVGKWYNPLDLFSADAKRIEKAVQALTADWTHDAGHMRVFIDGKCVTYTQAKKHVPHIDTDEGLRMFARRVTNTLMESENQALLTELKWQQERLDPYDIEGIAAIWRHVTGTDLATVPLNVLPKVALSDYMWIALHAVPSVILPRSSSGDAEVGDANATEHRMICEPRTLRYVLAAYLLAATLKDVTLFVPLKPNAASRRPVSVVDLDAKRVSKLQRHVKQDNAVAVLATQWLQKADMCAPRNDA</sequence>
<dbReference type="OrthoDB" id="272370at2759"/>
<dbReference type="EMBL" id="AAYY01000013">
    <property type="protein sequence ID" value="EDP42191.1"/>
    <property type="molecule type" value="Genomic_DNA"/>
</dbReference>
<dbReference type="InParanoid" id="A8Q998"/>
<dbReference type="GeneID" id="5853712"/>
<dbReference type="KEGG" id="mgl:MGL_3440"/>
<dbReference type="STRING" id="425265.A8Q998"/>
<comment type="domain">
    <text evidence="7">The EXKPK motif is conserved in inositol-pentakisphosphate 2-kinases of both family 1 and 2.</text>
</comment>
<proteinExistence type="predicted"/>
<comment type="catalytic activity">
    <reaction evidence="7">
        <text>1D-myo-inositol 1,3,4,5,6-pentakisphosphate + ATP = 1D-myo-inositol hexakisphosphate + ADP + H(+)</text>
        <dbReference type="Rhea" id="RHEA:20313"/>
        <dbReference type="ChEBI" id="CHEBI:15378"/>
        <dbReference type="ChEBI" id="CHEBI:30616"/>
        <dbReference type="ChEBI" id="CHEBI:57733"/>
        <dbReference type="ChEBI" id="CHEBI:58130"/>
        <dbReference type="ChEBI" id="CHEBI:456216"/>
        <dbReference type="EC" id="2.7.1.158"/>
    </reaction>
</comment>
<dbReference type="RefSeq" id="XP_001729405.1">
    <property type="nucleotide sequence ID" value="XM_001729353.1"/>
</dbReference>
<keyword evidence="4 7" id="KW-0547">Nucleotide-binding</keyword>
<organism evidence="8 9">
    <name type="scientific">Malassezia globosa (strain ATCC MYA-4612 / CBS 7966)</name>
    <name type="common">Dandruff-associated fungus</name>
    <dbReference type="NCBI Taxonomy" id="425265"/>
    <lineage>
        <taxon>Eukaryota</taxon>
        <taxon>Fungi</taxon>
        <taxon>Dikarya</taxon>
        <taxon>Basidiomycota</taxon>
        <taxon>Ustilaginomycotina</taxon>
        <taxon>Malasseziomycetes</taxon>
        <taxon>Malasseziales</taxon>
        <taxon>Malasseziaceae</taxon>
        <taxon>Malassezia</taxon>
    </lineage>
</organism>
<evidence type="ECO:0000256" key="3">
    <source>
        <dbReference type="ARBA" id="ARBA00022679"/>
    </source>
</evidence>
<evidence type="ECO:0000256" key="5">
    <source>
        <dbReference type="ARBA" id="ARBA00022777"/>
    </source>
</evidence>
<dbReference type="AlphaFoldDB" id="A8Q998"/>
<keyword evidence="5 7" id="KW-0418">Kinase</keyword>
<dbReference type="PANTHER" id="PTHR14456">
    <property type="entry name" value="INOSITOL POLYPHOSPHATE KINASE 1"/>
    <property type="match status" value="1"/>
</dbReference>
<comment type="function">
    <text evidence="7">Phosphorylates Ins(1,3,4,5,6)P5 at position 2 to form Ins(1,2,3,4,5,6)P6 (InsP6 or phytate).</text>
</comment>
<dbReference type="GO" id="GO:0005634">
    <property type="term" value="C:nucleus"/>
    <property type="evidence" value="ECO:0007669"/>
    <property type="project" value="TreeGrafter"/>
</dbReference>
<accession>A8Q998</accession>
<reference evidence="8 9" key="1">
    <citation type="journal article" date="2007" name="Proc. Natl. Acad. Sci. U.S.A.">
        <title>Dandruff-associated Malassezia genomes reveal convergent and divergent virulence traits shared with plant and human fungal pathogens.</title>
        <authorList>
            <person name="Xu J."/>
            <person name="Saunders C.W."/>
            <person name="Hu P."/>
            <person name="Grant R.A."/>
            <person name="Boekhout T."/>
            <person name="Kuramae E.E."/>
            <person name="Kronstad J.W."/>
            <person name="Deangelis Y.M."/>
            <person name="Reeder N.L."/>
            <person name="Johnstone K.R."/>
            <person name="Leland M."/>
            <person name="Fieno A.M."/>
            <person name="Begley W.M."/>
            <person name="Sun Y."/>
            <person name="Lacey M.P."/>
            <person name="Chaudhary T."/>
            <person name="Keough T."/>
            <person name="Chu L."/>
            <person name="Sears R."/>
            <person name="Yuan B."/>
            <person name="Dawson T.L.Jr."/>
        </authorList>
    </citation>
    <scope>NUCLEOTIDE SEQUENCE [LARGE SCALE GENOMIC DNA]</scope>
    <source>
        <strain evidence="9">ATCC MYA-4612 / CBS 7966</strain>
    </source>
</reference>
<dbReference type="Proteomes" id="UP000008837">
    <property type="component" value="Unassembled WGS sequence"/>
</dbReference>
<evidence type="ECO:0000256" key="1">
    <source>
        <dbReference type="ARBA" id="ARBA00012023"/>
    </source>
</evidence>
<dbReference type="GO" id="GO:0005524">
    <property type="term" value="F:ATP binding"/>
    <property type="evidence" value="ECO:0007669"/>
    <property type="project" value="UniProtKB-KW"/>
</dbReference>
<dbReference type="InterPro" id="IPR009286">
    <property type="entry name" value="Ins_P5_2-kin"/>
</dbReference>
<keyword evidence="9" id="KW-1185">Reference proteome</keyword>
<dbReference type="GO" id="GO:0032958">
    <property type="term" value="P:inositol phosphate biosynthetic process"/>
    <property type="evidence" value="ECO:0007669"/>
    <property type="project" value="TreeGrafter"/>
</dbReference>
<evidence type="ECO:0000256" key="2">
    <source>
        <dbReference type="ARBA" id="ARBA00014846"/>
    </source>
</evidence>
<evidence type="ECO:0000313" key="8">
    <source>
        <dbReference type="EMBL" id="EDP42191.1"/>
    </source>
</evidence>
<evidence type="ECO:0000256" key="7">
    <source>
        <dbReference type="RuleBase" id="RU364126"/>
    </source>
</evidence>
<dbReference type="EC" id="2.7.1.158" evidence="1 7"/>
<dbReference type="GO" id="GO:0035299">
    <property type="term" value="F:inositol-1,3,4,5,6-pentakisphosphate 2-kinase activity"/>
    <property type="evidence" value="ECO:0007669"/>
    <property type="project" value="UniProtKB-EC"/>
</dbReference>
<evidence type="ECO:0000313" key="9">
    <source>
        <dbReference type="Proteomes" id="UP000008837"/>
    </source>
</evidence>
<dbReference type="Pfam" id="PF06090">
    <property type="entry name" value="Ins_P5_2-kin"/>
    <property type="match status" value="1"/>
</dbReference>
<comment type="caution">
    <text evidence="8">The sequence shown here is derived from an EMBL/GenBank/DDBJ whole genome shotgun (WGS) entry which is preliminary data.</text>
</comment>
<dbReference type="PANTHER" id="PTHR14456:SF2">
    <property type="entry name" value="INOSITOL-PENTAKISPHOSPHATE 2-KINASE"/>
    <property type="match status" value="1"/>
</dbReference>
<protein>
    <recommendedName>
        <fullName evidence="2 7">Inositol-pentakisphosphate 2-kinase</fullName>
        <ecNumber evidence="1 7">2.7.1.158</ecNumber>
    </recommendedName>
</protein>
<keyword evidence="3 7" id="KW-0808">Transferase</keyword>
<evidence type="ECO:0000256" key="4">
    <source>
        <dbReference type="ARBA" id="ARBA00022741"/>
    </source>
</evidence>
<name>A8Q998_MALGO</name>
<evidence type="ECO:0000256" key="6">
    <source>
        <dbReference type="ARBA" id="ARBA00022840"/>
    </source>
</evidence>
<gene>
    <name evidence="8" type="ORF">MGL_3440</name>
</gene>
<keyword evidence="6 7" id="KW-0067">ATP-binding</keyword>
<dbReference type="VEuPathDB" id="FungiDB:MGL_3440"/>